<evidence type="ECO:0000313" key="5">
    <source>
        <dbReference type="Proteomes" id="UP000464675"/>
    </source>
</evidence>
<reference evidence="4 5" key="1">
    <citation type="submission" date="2020-01" db="EMBL/GenBank/DDBJ databases">
        <title>The possibility of degradation of plastic by Microbulbifer hydrolyticus IRE-31.</title>
        <authorList>
            <person name="Liu L."/>
        </authorList>
    </citation>
    <scope>NUCLEOTIDE SEQUENCE [LARGE SCALE GENOMIC DNA]</scope>
    <source>
        <strain evidence="4 5">IRE-31</strain>
    </source>
</reference>
<feature type="domain" description="Virulence-associated protein E-like" evidence="2">
    <location>
        <begin position="480"/>
        <end position="698"/>
    </location>
</feature>
<dbReference type="Proteomes" id="UP000563601">
    <property type="component" value="Unassembled WGS sequence"/>
</dbReference>
<evidence type="ECO:0000313" key="6">
    <source>
        <dbReference type="Proteomes" id="UP000563601"/>
    </source>
</evidence>
<reference evidence="3 6" key="2">
    <citation type="submission" date="2020-08" db="EMBL/GenBank/DDBJ databases">
        <title>Genomic Encyclopedia of Type Strains, Phase IV (KMG-IV): sequencing the most valuable type-strain genomes for metagenomic binning, comparative biology and taxonomic classification.</title>
        <authorList>
            <person name="Goeker M."/>
        </authorList>
    </citation>
    <scope>NUCLEOTIDE SEQUENCE [LARGE SCALE GENOMIC DNA]</scope>
    <source>
        <strain evidence="3 6">DSM 11525</strain>
    </source>
</reference>
<dbReference type="EMBL" id="CP047491">
    <property type="protein sequence ID" value="QHQ40226.1"/>
    <property type="molecule type" value="Genomic_DNA"/>
</dbReference>
<accession>A0A6P1TEY8</accession>
<dbReference type="PANTHER" id="PTHR34985:SF1">
    <property type="entry name" value="SLR0554 PROTEIN"/>
    <property type="match status" value="1"/>
</dbReference>
<dbReference type="RefSeq" id="WP_161859524.1">
    <property type="nucleotide sequence ID" value="NZ_CP047491.1"/>
</dbReference>
<dbReference type="Gene3D" id="3.30.70.1790">
    <property type="entry name" value="RepB DNA-primase, N-terminal domain"/>
    <property type="match status" value="1"/>
</dbReference>
<name>A0A6P1TEY8_9GAMM</name>
<feature type="region of interest" description="Disordered" evidence="1">
    <location>
        <begin position="1"/>
        <end position="31"/>
    </location>
</feature>
<dbReference type="InterPro" id="IPR007936">
    <property type="entry name" value="VapE-like_dom"/>
</dbReference>
<organism evidence="3 6">
    <name type="scientific">Microbulbifer hydrolyticus</name>
    <dbReference type="NCBI Taxonomy" id="48074"/>
    <lineage>
        <taxon>Bacteria</taxon>
        <taxon>Pseudomonadati</taxon>
        <taxon>Pseudomonadota</taxon>
        <taxon>Gammaproteobacteria</taxon>
        <taxon>Cellvibrionales</taxon>
        <taxon>Microbulbiferaceae</taxon>
        <taxon>Microbulbifer</taxon>
    </lineage>
</organism>
<dbReference type="OrthoDB" id="9763644at2"/>
<keyword evidence="5" id="KW-1185">Reference proteome</keyword>
<feature type="compositionally biased region" description="Low complexity" evidence="1">
    <location>
        <begin position="21"/>
        <end position="31"/>
    </location>
</feature>
<dbReference type="InterPro" id="IPR027417">
    <property type="entry name" value="P-loop_NTPase"/>
</dbReference>
<dbReference type="PANTHER" id="PTHR34985">
    <property type="entry name" value="SLR0554 PROTEIN"/>
    <property type="match status" value="1"/>
</dbReference>
<dbReference type="Pfam" id="PF05272">
    <property type="entry name" value="VapE-like_dom"/>
    <property type="match status" value="1"/>
</dbReference>
<dbReference type="EMBL" id="JACHHR010000003">
    <property type="protein sequence ID" value="MBB5212621.1"/>
    <property type="molecule type" value="Genomic_DNA"/>
</dbReference>
<dbReference type="SUPFAM" id="SSF52540">
    <property type="entry name" value="P-loop containing nucleoside triphosphate hydrolases"/>
    <property type="match status" value="1"/>
</dbReference>
<evidence type="ECO:0000256" key="1">
    <source>
        <dbReference type="SAM" id="MobiDB-lite"/>
    </source>
</evidence>
<evidence type="ECO:0000259" key="2">
    <source>
        <dbReference type="Pfam" id="PF05272"/>
    </source>
</evidence>
<protein>
    <recommendedName>
        <fullName evidence="2">Virulence-associated protein E-like domain-containing protein</fullName>
    </recommendedName>
</protein>
<evidence type="ECO:0000313" key="3">
    <source>
        <dbReference type="EMBL" id="MBB5212621.1"/>
    </source>
</evidence>
<gene>
    <name evidence="4" type="ORF">GTQ55_15400</name>
    <name evidence="3" type="ORF">HNQ53_002846</name>
</gene>
<dbReference type="Proteomes" id="UP000464675">
    <property type="component" value="Chromosome"/>
</dbReference>
<evidence type="ECO:0000313" key="4">
    <source>
        <dbReference type="EMBL" id="QHQ40226.1"/>
    </source>
</evidence>
<sequence length="794" mass="88638">MSVEKEKAPVRKQGPHHQHPHQTTQESASEFSSAFGAETITDLPVPDTDAAVRFLQQFRPGGPWVLAAISPSGEKPKVLTMSFGKDRVSDMAHWVQSYQGKRNLYFHVNPTMRPLSKKAAKSDVASLDWLHVDIDPRPGEDVHEERERALSLLTTALPKGVPAPTVIVDSGGGYQAYWRLETAEPIDGDVATAEELERYTRHLEAVFGADNCHNVDRIMRLPDTVNVPDAKKRKKGRKAALARLVTFTENSYSLGEFQQAPATKAVVPSKGGEQSYTLPDNRPQLESVDELDQWGVPDWCKVLIVQGNDPDNPSKYPSRSEAYYHCACELVRCEVPDEVIASVLLDESHGIAEGPREKRNPEQYVARQIAKAHEEKAKQDAEPAWNPTNKHGGPVRGLHNTVVALQRLGLKCSHDLFRRCNNIGHHELQEFAGEFSDLAEVMLRKLIRERFGFDPGKDYVKDAVLELCAGNTYDALRDHLSSLPKWDGKQRLDSWLCAYLGVEDNSYTREAGALWMLGAVARALQPGVKFDHMLVLVGAQGVGKSTALRILAGDEFFSDANFLGARDSREVLEATEGAWIVECAELAGMHRKDAETLKYEITKQEDRGRPAYARNPVTVPRRFVLAGTTNSPRFLQDETGNRRFWPVEAAETDLEALARDRDQLWAEALARYEASGGRCRLFLTGEAKRLAEAAQEGRRKADDGLVEQLENIKAEGRYKDVLAVATETVYGLLGIPNERRRGKLATDVQQAMRVLGWEPTPNVVHWLGKKRRLYLWRGEGPEPELVAPDTQFAS</sequence>
<dbReference type="AlphaFoldDB" id="A0A6P1TEY8"/>
<proteinExistence type="predicted"/>